<feature type="domain" description="Glycosyl transferase family 51" evidence="14">
    <location>
        <begin position="59"/>
        <end position="228"/>
    </location>
</feature>
<dbReference type="InterPro" id="IPR050396">
    <property type="entry name" value="Glycosyltr_51/Transpeptidase"/>
</dbReference>
<dbReference type="GO" id="GO:0008955">
    <property type="term" value="F:peptidoglycan glycosyltransferase activity"/>
    <property type="evidence" value="ECO:0007669"/>
    <property type="project" value="UniProtKB-EC"/>
</dbReference>
<dbReference type="InterPro" id="IPR001264">
    <property type="entry name" value="Glyco_trans_51"/>
</dbReference>
<feature type="domain" description="Penicillin-binding protein transpeptidase" evidence="13">
    <location>
        <begin position="306"/>
        <end position="429"/>
    </location>
</feature>
<dbReference type="InterPro" id="IPR009647">
    <property type="entry name" value="PBP_C"/>
</dbReference>
<dbReference type="Proteomes" id="UP000283734">
    <property type="component" value="Unassembled WGS sequence"/>
</dbReference>
<dbReference type="GO" id="GO:0030288">
    <property type="term" value="C:outer membrane-bounded periplasmic space"/>
    <property type="evidence" value="ECO:0007669"/>
    <property type="project" value="TreeGrafter"/>
</dbReference>
<evidence type="ECO:0000259" key="15">
    <source>
        <dbReference type="Pfam" id="PF06832"/>
    </source>
</evidence>
<dbReference type="PANTHER" id="PTHR32282:SF15">
    <property type="entry name" value="PENICILLIN-BINDING PROTEIN 1C"/>
    <property type="match status" value="1"/>
</dbReference>
<keyword evidence="5" id="KW-0645">Protease</keyword>
<dbReference type="EC" id="2.4.99.28" evidence="10"/>
<dbReference type="InterPro" id="IPR023346">
    <property type="entry name" value="Lysozyme-like_dom_sf"/>
</dbReference>
<dbReference type="Pfam" id="PF00912">
    <property type="entry name" value="Transgly"/>
    <property type="match status" value="1"/>
</dbReference>
<dbReference type="GO" id="GO:0006508">
    <property type="term" value="P:proteolysis"/>
    <property type="evidence" value="ECO:0007669"/>
    <property type="project" value="UniProtKB-KW"/>
</dbReference>
<evidence type="ECO:0000259" key="13">
    <source>
        <dbReference type="Pfam" id="PF00905"/>
    </source>
</evidence>
<reference evidence="16 17" key="1">
    <citation type="submission" date="2018-09" db="EMBL/GenBank/DDBJ databases">
        <title>Alcanivorax profundi sp. nov., isolated from 1000 m-depth seawater of the Mariana Trench.</title>
        <authorList>
            <person name="Liu J."/>
        </authorList>
    </citation>
    <scope>NUCLEOTIDE SEQUENCE [LARGE SCALE GENOMIC DNA]</scope>
    <source>
        <strain evidence="16 17">MTEO17</strain>
    </source>
</reference>
<dbReference type="InterPro" id="IPR011815">
    <property type="entry name" value="PBP_1c"/>
</dbReference>
<gene>
    <name evidence="16" type="primary">pbpC</name>
    <name evidence="16" type="ORF">D4A39_12385</name>
</gene>
<dbReference type="EMBL" id="QYYA01000003">
    <property type="protein sequence ID" value="RJG17596.1"/>
    <property type="molecule type" value="Genomic_DNA"/>
</dbReference>
<dbReference type="Gene3D" id="1.10.3810.10">
    <property type="entry name" value="Biosynthetic peptidoglycan transglycosylase-like"/>
    <property type="match status" value="1"/>
</dbReference>
<keyword evidence="6" id="KW-0328">Glycosyltransferase</keyword>
<evidence type="ECO:0000256" key="8">
    <source>
        <dbReference type="ARBA" id="ARBA00022801"/>
    </source>
</evidence>
<keyword evidence="4" id="KW-0121">Carboxypeptidase</keyword>
<dbReference type="InterPro" id="IPR036950">
    <property type="entry name" value="PBP_transglycosylase"/>
</dbReference>
<keyword evidence="9" id="KW-0511">Multifunctional enzyme</keyword>
<dbReference type="Pfam" id="PF00905">
    <property type="entry name" value="Transpeptidase"/>
    <property type="match status" value="1"/>
</dbReference>
<feature type="transmembrane region" description="Helical" evidence="12">
    <location>
        <begin position="12"/>
        <end position="32"/>
    </location>
</feature>
<evidence type="ECO:0000256" key="11">
    <source>
        <dbReference type="ARBA" id="ARBA00049902"/>
    </source>
</evidence>
<comment type="similarity">
    <text evidence="3">In the N-terminal section; belongs to the glycosyltransferase 51 family.</text>
</comment>
<dbReference type="GO" id="GO:0009252">
    <property type="term" value="P:peptidoglycan biosynthetic process"/>
    <property type="evidence" value="ECO:0007669"/>
    <property type="project" value="UniProtKB-UniPathway"/>
</dbReference>
<evidence type="ECO:0000256" key="6">
    <source>
        <dbReference type="ARBA" id="ARBA00022676"/>
    </source>
</evidence>
<dbReference type="GO" id="GO:0004180">
    <property type="term" value="F:carboxypeptidase activity"/>
    <property type="evidence" value="ECO:0007669"/>
    <property type="project" value="UniProtKB-KW"/>
</dbReference>
<dbReference type="SUPFAM" id="SSF56601">
    <property type="entry name" value="beta-lactamase/transpeptidase-like"/>
    <property type="match status" value="1"/>
</dbReference>
<protein>
    <recommendedName>
        <fullName evidence="10">peptidoglycan glycosyltransferase</fullName>
        <ecNumber evidence="10">2.4.99.28</ecNumber>
    </recommendedName>
</protein>
<sequence length="779" mass="86571">MSMPHLTKKTALRWFSIPALGLLLLAALLHYWPLPERLTSMPYATLMLDREGRLLNARIASDQQWRFVPVAKLPPKYQQALLSFEDQRFFAHPGIDPLAIGRALWLNLEAGRVVSGGSTLTMQLARLLREDPPRTLPEKAREAWLALQLEWHLSKEDVLVQYASRAPFGGNIVGLRAASWRYFGREPAALSWAEAALLAVLPNAPSWIHPGRNRDRLRAKRDRLLQALHDSGAMELRDLQLALLEPLPAAPAPLPRLASHLMQTLEQQQHSKLLRTTLDADLQRRVQSLAAQHGQRLSREGVHNVAVVVIDHREGETRAYVGNTTEGDPQEYGAAVDIASAARSTGSVLKPLLYGLMLDGGLLLPDTLVADLPTNYAGFSPENYDHAYRGAVPAHQALSQSLNIPAVRMLREYGIGRFHSELQRMGMSTLFRRAEDYGLTLILGGAEGRLDELTGIYARLMRAATGLTPGTIRTLQQDEEDNSPLMLSPGAAWLTQQALREVARPGTARQWRQFSSSQPIAWKTGTSYGLRDAWAIGSNGRYTVGVWAGNGNGEPAPSLGGAATAAPVMLDVFSLLGPSPWPAAPLDELNTVQVCVDDGYLAGGQCQTRTGYAPRLSHFQSVTPHHLRIHLDANGQRVHGNCEAVANMQHRDWFVLPPAQAWFYQRQHPDYRPLPAWREDCVAGALALQSEPPMAIVYPHVGSEIYIPTELDGRAGRAIFRAVHQRKGARLYWHLDAEFLGETRHFHERTILAEPGWHTLTLVDDQGFRLRQRIRILGR</sequence>
<dbReference type="PANTHER" id="PTHR32282">
    <property type="entry name" value="BINDING PROTEIN TRANSPEPTIDASE, PUTATIVE-RELATED"/>
    <property type="match status" value="1"/>
</dbReference>
<comment type="similarity">
    <text evidence="2">In the C-terminal section; belongs to the transpeptidase family.</text>
</comment>
<evidence type="ECO:0000256" key="2">
    <source>
        <dbReference type="ARBA" id="ARBA00007090"/>
    </source>
</evidence>
<evidence type="ECO:0000256" key="1">
    <source>
        <dbReference type="ARBA" id="ARBA00004752"/>
    </source>
</evidence>
<dbReference type="GO" id="GO:0008658">
    <property type="term" value="F:penicillin binding"/>
    <property type="evidence" value="ECO:0007669"/>
    <property type="project" value="InterPro"/>
</dbReference>
<keyword evidence="7" id="KW-0808">Transferase</keyword>
<comment type="pathway">
    <text evidence="1">Cell wall biogenesis; peptidoglycan biosynthesis.</text>
</comment>
<keyword evidence="12" id="KW-0812">Transmembrane</keyword>
<comment type="caution">
    <text evidence="16">The sequence shown here is derived from an EMBL/GenBank/DDBJ whole genome shotgun (WGS) entry which is preliminary data.</text>
</comment>
<evidence type="ECO:0000313" key="17">
    <source>
        <dbReference type="Proteomes" id="UP000283734"/>
    </source>
</evidence>
<evidence type="ECO:0000256" key="4">
    <source>
        <dbReference type="ARBA" id="ARBA00022645"/>
    </source>
</evidence>
<dbReference type="InterPro" id="IPR001460">
    <property type="entry name" value="PCN-bd_Tpept"/>
</dbReference>
<evidence type="ECO:0000256" key="10">
    <source>
        <dbReference type="ARBA" id="ARBA00044770"/>
    </source>
</evidence>
<dbReference type="OrthoDB" id="9766909at2"/>
<accession>A0A418XXM7</accession>
<comment type="catalytic activity">
    <reaction evidence="11">
        <text>[GlcNAc-(1-&gt;4)-Mur2Ac(oyl-L-Ala-gamma-D-Glu-L-Lys-D-Ala-D-Ala)](n)-di-trans,octa-cis-undecaprenyl diphosphate + beta-D-GlcNAc-(1-&gt;4)-Mur2Ac(oyl-L-Ala-gamma-D-Glu-L-Lys-D-Ala-D-Ala)-di-trans,octa-cis-undecaprenyl diphosphate = [GlcNAc-(1-&gt;4)-Mur2Ac(oyl-L-Ala-gamma-D-Glu-L-Lys-D-Ala-D-Ala)](n+1)-di-trans,octa-cis-undecaprenyl diphosphate + di-trans,octa-cis-undecaprenyl diphosphate + H(+)</text>
        <dbReference type="Rhea" id="RHEA:23708"/>
        <dbReference type="Rhea" id="RHEA-COMP:9602"/>
        <dbReference type="Rhea" id="RHEA-COMP:9603"/>
        <dbReference type="ChEBI" id="CHEBI:15378"/>
        <dbReference type="ChEBI" id="CHEBI:58405"/>
        <dbReference type="ChEBI" id="CHEBI:60033"/>
        <dbReference type="ChEBI" id="CHEBI:78435"/>
        <dbReference type="EC" id="2.4.99.28"/>
    </reaction>
</comment>
<dbReference type="NCBIfam" id="TIGR02073">
    <property type="entry name" value="PBP_1c"/>
    <property type="match status" value="1"/>
</dbReference>
<evidence type="ECO:0000256" key="3">
    <source>
        <dbReference type="ARBA" id="ARBA00007739"/>
    </source>
</evidence>
<evidence type="ECO:0000259" key="14">
    <source>
        <dbReference type="Pfam" id="PF00912"/>
    </source>
</evidence>
<evidence type="ECO:0000256" key="12">
    <source>
        <dbReference type="SAM" id="Phobius"/>
    </source>
</evidence>
<dbReference type="AlphaFoldDB" id="A0A418XXM7"/>
<keyword evidence="17" id="KW-1185">Reference proteome</keyword>
<organism evidence="16 17">
    <name type="scientific">Alcanivorax profundi</name>
    <dbReference type="NCBI Taxonomy" id="2338368"/>
    <lineage>
        <taxon>Bacteria</taxon>
        <taxon>Pseudomonadati</taxon>
        <taxon>Pseudomonadota</taxon>
        <taxon>Gammaproteobacteria</taxon>
        <taxon>Oceanospirillales</taxon>
        <taxon>Alcanivoracaceae</taxon>
        <taxon>Alcanivorax</taxon>
    </lineage>
</organism>
<evidence type="ECO:0000256" key="7">
    <source>
        <dbReference type="ARBA" id="ARBA00022679"/>
    </source>
</evidence>
<dbReference type="Pfam" id="PF06832">
    <property type="entry name" value="BiPBP_C"/>
    <property type="match status" value="1"/>
</dbReference>
<dbReference type="UniPathway" id="UPA00219"/>
<evidence type="ECO:0000313" key="16">
    <source>
        <dbReference type="EMBL" id="RJG17596.1"/>
    </source>
</evidence>
<keyword evidence="12" id="KW-0472">Membrane</keyword>
<dbReference type="Gene3D" id="3.40.710.10">
    <property type="entry name" value="DD-peptidase/beta-lactamase superfamily"/>
    <property type="match status" value="1"/>
</dbReference>
<name>A0A418XXM7_9GAMM</name>
<proteinExistence type="inferred from homology"/>
<evidence type="ECO:0000256" key="9">
    <source>
        <dbReference type="ARBA" id="ARBA00023268"/>
    </source>
</evidence>
<evidence type="ECO:0000256" key="5">
    <source>
        <dbReference type="ARBA" id="ARBA00022670"/>
    </source>
</evidence>
<feature type="domain" description="Penicillin-binding C-terminal" evidence="15">
    <location>
        <begin position="687"/>
        <end position="774"/>
    </location>
</feature>
<keyword evidence="8" id="KW-0378">Hydrolase</keyword>
<keyword evidence="12" id="KW-1133">Transmembrane helix</keyword>
<dbReference type="InterPro" id="IPR012338">
    <property type="entry name" value="Beta-lactam/transpept-like"/>
</dbReference>
<dbReference type="SUPFAM" id="SSF53955">
    <property type="entry name" value="Lysozyme-like"/>
    <property type="match status" value="1"/>
</dbReference>